<evidence type="ECO:0000256" key="1">
    <source>
        <dbReference type="SAM" id="SignalP"/>
    </source>
</evidence>
<gene>
    <name evidence="2" type="ORF">R3P38DRAFT_3378604</name>
</gene>
<keyword evidence="3" id="KW-1185">Reference proteome</keyword>
<proteinExistence type="predicted"/>
<dbReference type="AlphaFoldDB" id="A0AAV9Z8E3"/>
<feature type="signal peptide" evidence="1">
    <location>
        <begin position="1"/>
        <end position="22"/>
    </location>
</feature>
<name>A0AAV9Z8E3_9AGAR</name>
<comment type="caution">
    <text evidence="2">The sequence shown here is derived from an EMBL/GenBank/DDBJ whole genome shotgun (WGS) entry which is preliminary data.</text>
</comment>
<dbReference type="SUPFAM" id="SSF49870">
    <property type="entry name" value="Osmotin, thaumatin-like protein"/>
    <property type="match status" value="1"/>
</dbReference>
<reference evidence="2 3" key="1">
    <citation type="journal article" date="2024" name="J Genomics">
        <title>Draft genome sequencing and assembly of Favolaschia claudopus CIRM-BRFM 2984 isolated from oak limbs.</title>
        <authorList>
            <person name="Navarro D."/>
            <person name="Drula E."/>
            <person name="Chaduli D."/>
            <person name="Cazenave R."/>
            <person name="Ahrendt S."/>
            <person name="Wang J."/>
            <person name="Lipzen A."/>
            <person name="Daum C."/>
            <person name="Barry K."/>
            <person name="Grigoriev I.V."/>
            <person name="Favel A."/>
            <person name="Rosso M.N."/>
            <person name="Martin F."/>
        </authorList>
    </citation>
    <scope>NUCLEOTIDE SEQUENCE [LARGE SCALE GENOMIC DNA]</scope>
    <source>
        <strain evidence="2 3">CIRM-BRFM 2984</strain>
    </source>
</reference>
<dbReference type="Gene3D" id="2.60.110.10">
    <property type="entry name" value="Thaumatin"/>
    <property type="match status" value="1"/>
</dbReference>
<dbReference type="InterPro" id="IPR037176">
    <property type="entry name" value="Osmotin/thaumatin-like_sf"/>
</dbReference>
<evidence type="ECO:0000313" key="3">
    <source>
        <dbReference type="Proteomes" id="UP001362999"/>
    </source>
</evidence>
<keyword evidence="1" id="KW-0732">Signal</keyword>
<accession>A0AAV9Z8E3</accession>
<sequence length="350" mass="38932">MHQQLAFLATLVLSLSLTMVFADPFAPRQITVVNNCPFTVWPASFTAGSHAGDPAGWEAKPNTSLIFSTPATWGRRLCNFSKGPNNCFCLAKSEEILFTRRISKMTGISENSVIVIFFKSLDRFVDVHWNEFASAALGSDARLITAKLGAPEYGGKDMTGHSRSEQSRLPKRQNLEKLQVIQTNDVTWRDFVVKSTVLLKLHMEHSSSQITERKPPIRCPLRRVSDFKLQSPVSSSRMEPMPTSLHVNHLVKPSKLQVQELSILLFKAVKILFNSSASDPQDNHPTRSRESNAFDSAFKSRARDAEHGVECHITGTASAALRRPSLRICRCGKEDDDDMGNIGLVISCFS</sequence>
<protein>
    <submittedName>
        <fullName evidence="2">Uncharacterized protein</fullName>
    </submittedName>
</protein>
<dbReference type="Proteomes" id="UP001362999">
    <property type="component" value="Unassembled WGS sequence"/>
</dbReference>
<organism evidence="2 3">
    <name type="scientific">Favolaschia claudopus</name>
    <dbReference type="NCBI Taxonomy" id="2862362"/>
    <lineage>
        <taxon>Eukaryota</taxon>
        <taxon>Fungi</taxon>
        <taxon>Dikarya</taxon>
        <taxon>Basidiomycota</taxon>
        <taxon>Agaricomycotina</taxon>
        <taxon>Agaricomycetes</taxon>
        <taxon>Agaricomycetidae</taxon>
        <taxon>Agaricales</taxon>
        <taxon>Marasmiineae</taxon>
        <taxon>Mycenaceae</taxon>
        <taxon>Favolaschia</taxon>
    </lineage>
</organism>
<feature type="chain" id="PRO_5043642646" evidence="1">
    <location>
        <begin position="23"/>
        <end position="350"/>
    </location>
</feature>
<dbReference type="EMBL" id="JAWWNJ010000183">
    <property type="protein sequence ID" value="KAK6974549.1"/>
    <property type="molecule type" value="Genomic_DNA"/>
</dbReference>
<evidence type="ECO:0000313" key="2">
    <source>
        <dbReference type="EMBL" id="KAK6974549.1"/>
    </source>
</evidence>